<protein>
    <submittedName>
        <fullName evidence="1">Uncharacterized protein</fullName>
    </submittedName>
</protein>
<accession>A0A8J8SYS5</accession>
<comment type="caution">
    <text evidence="1">The sequence shown here is derived from an EMBL/GenBank/DDBJ whole genome shotgun (WGS) entry which is preliminary data.</text>
</comment>
<dbReference type="EMBL" id="RRYP01016033">
    <property type="protein sequence ID" value="TNV75243.1"/>
    <property type="molecule type" value="Genomic_DNA"/>
</dbReference>
<evidence type="ECO:0000313" key="1">
    <source>
        <dbReference type="EMBL" id="TNV75243.1"/>
    </source>
</evidence>
<organism evidence="1 2">
    <name type="scientific">Halteria grandinella</name>
    <dbReference type="NCBI Taxonomy" id="5974"/>
    <lineage>
        <taxon>Eukaryota</taxon>
        <taxon>Sar</taxon>
        <taxon>Alveolata</taxon>
        <taxon>Ciliophora</taxon>
        <taxon>Intramacronucleata</taxon>
        <taxon>Spirotrichea</taxon>
        <taxon>Stichotrichia</taxon>
        <taxon>Sporadotrichida</taxon>
        <taxon>Halteriidae</taxon>
        <taxon>Halteria</taxon>
    </lineage>
</organism>
<name>A0A8J8SYS5_HALGN</name>
<dbReference type="AlphaFoldDB" id="A0A8J8SYS5"/>
<sequence>MRKVTLDQIGQKLHQALIKRPQRQIKRESLRGINNAVFRHSVIQSAVKLLAEFEGVLMVVFISHPDVESLPLNSTASVADHNSAFPSSSDGDFRAIGEIARCCTHLECITVGQFCSARGDAVCLSAALFAAAIG</sequence>
<gene>
    <name evidence="1" type="ORF">FGO68_gene5098</name>
</gene>
<evidence type="ECO:0000313" key="2">
    <source>
        <dbReference type="Proteomes" id="UP000785679"/>
    </source>
</evidence>
<keyword evidence="2" id="KW-1185">Reference proteome</keyword>
<proteinExistence type="predicted"/>
<reference evidence="1" key="1">
    <citation type="submission" date="2019-06" db="EMBL/GenBank/DDBJ databases">
        <authorList>
            <person name="Zheng W."/>
        </authorList>
    </citation>
    <scope>NUCLEOTIDE SEQUENCE</scope>
    <source>
        <strain evidence="1">QDHG01</strain>
    </source>
</reference>
<dbReference type="Proteomes" id="UP000785679">
    <property type="component" value="Unassembled WGS sequence"/>
</dbReference>